<dbReference type="EMBL" id="VXIV02002879">
    <property type="protein sequence ID" value="KAF6022228.1"/>
    <property type="molecule type" value="Genomic_DNA"/>
</dbReference>
<evidence type="ECO:0000313" key="3">
    <source>
        <dbReference type="Proteomes" id="UP000593567"/>
    </source>
</evidence>
<feature type="compositionally biased region" description="Basic residues" evidence="1">
    <location>
        <begin position="16"/>
        <end position="26"/>
    </location>
</feature>
<protein>
    <submittedName>
        <fullName evidence="2">Uncharacterized protein</fullName>
    </submittedName>
</protein>
<feature type="region of interest" description="Disordered" evidence="1">
    <location>
        <begin position="92"/>
        <end position="122"/>
    </location>
</feature>
<dbReference type="AlphaFoldDB" id="A0A7J7JA43"/>
<organism evidence="2 3">
    <name type="scientific">Bugula neritina</name>
    <name type="common">Brown bryozoan</name>
    <name type="synonym">Sertularia neritina</name>
    <dbReference type="NCBI Taxonomy" id="10212"/>
    <lineage>
        <taxon>Eukaryota</taxon>
        <taxon>Metazoa</taxon>
        <taxon>Spiralia</taxon>
        <taxon>Lophotrochozoa</taxon>
        <taxon>Bryozoa</taxon>
        <taxon>Gymnolaemata</taxon>
        <taxon>Cheilostomatida</taxon>
        <taxon>Flustrina</taxon>
        <taxon>Buguloidea</taxon>
        <taxon>Bugulidae</taxon>
        <taxon>Bugula</taxon>
    </lineage>
</organism>
<keyword evidence="3" id="KW-1185">Reference proteome</keyword>
<feature type="compositionally biased region" description="Polar residues" evidence="1">
    <location>
        <begin position="1"/>
        <end position="12"/>
    </location>
</feature>
<feature type="region of interest" description="Disordered" evidence="1">
    <location>
        <begin position="1"/>
        <end position="67"/>
    </location>
</feature>
<dbReference type="Proteomes" id="UP000593567">
    <property type="component" value="Unassembled WGS sequence"/>
</dbReference>
<feature type="compositionally biased region" description="Basic and acidic residues" evidence="1">
    <location>
        <begin position="100"/>
        <end position="111"/>
    </location>
</feature>
<accession>A0A7J7JA43</accession>
<sequence>MSNSTDTSSDLENINPRRRRSLRCKKAITGNKKASDVYDADSEPSSAYDSSPGAHLSSSKKPSRPRIDVSRSCVDEYIFSEGEESVGFIKKKTKRKRTREKILKESNHSDTESPSFKAPRMMCQPTPWLSSNLKKGNTSLNSASSAQLRVSLVTNRSAIYKVKQLNPQITQTKHTVFGKTAQQSNDSQTISLHSRTKPVSQEPELRSQQPTRLQTDKFNYIYTV</sequence>
<gene>
    <name evidence="2" type="ORF">EB796_019470</name>
</gene>
<evidence type="ECO:0000256" key="1">
    <source>
        <dbReference type="SAM" id="MobiDB-lite"/>
    </source>
</evidence>
<proteinExistence type="predicted"/>
<comment type="caution">
    <text evidence="2">The sequence shown here is derived from an EMBL/GenBank/DDBJ whole genome shotgun (WGS) entry which is preliminary data.</text>
</comment>
<evidence type="ECO:0000313" key="2">
    <source>
        <dbReference type="EMBL" id="KAF6022228.1"/>
    </source>
</evidence>
<name>A0A7J7JA43_BUGNE</name>
<feature type="compositionally biased region" description="Polar residues" evidence="1">
    <location>
        <begin position="180"/>
        <end position="199"/>
    </location>
</feature>
<reference evidence="2" key="1">
    <citation type="submission" date="2020-06" db="EMBL/GenBank/DDBJ databases">
        <title>Draft genome of Bugula neritina, a colonial animal packing powerful symbionts and potential medicines.</title>
        <authorList>
            <person name="Rayko M."/>
        </authorList>
    </citation>
    <scope>NUCLEOTIDE SEQUENCE [LARGE SCALE GENOMIC DNA]</scope>
    <source>
        <strain evidence="2">Kwan_BN1</strain>
    </source>
</reference>
<feature type="region of interest" description="Disordered" evidence="1">
    <location>
        <begin position="180"/>
        <end position="209"/>
    </location>
</feature>